<dbReference type="EMBL" id="BRPK01000004">
    <property type="protein sequence ID" value="GLB37144.1"/>
    <property type="molecule type" value="Genomic_DNA"/>
</dbReference>
<dbReference type="Proteomes" id="UP001063166">
    <property type="component" value="Unassembled WGS sequence"/>
</dbReference>
<accession>A0A9P3PKI7</accession>
<proteinExistence type="predicted"/>
<feature type="transmembrane region" description="Helical" evidence="1">
    <location>
        <begin position="12"/>
        <end position="37"/>
    </location>
</feature>
<evidence type="ECO:0000256" key="1">
    <source>
        <dbReference type="SAM" id="Phobius"/>
    </source>
</evidence>
<sequence>MGSIFSAVAGAVALIVSAVAFVIMAVVTAVAGILIAISNTITDILCCRLGTGGRTSGITDTGPDGYL</sequence>
<gene>
    <name evidence="2" type="ORF">LshimejAT787_0401950</name>
</gene>
<keyword evidence="1" id="KW-0472">Membrane</keyword>
<name>A0A9P3PKI7_LYOSH</name>
<dbReference type="AlphaFoldDB" id="A0A9P3PKI7"/>
<comment type="caution">
    <text evidence="2">The sequence shown here is derived from an EMBL/GenBank/DDBJ whole genome shotgun (WGS) entry which is preliminary data.</text>
</comment>
<evidence type="ECO:0000313" key="3">
    <source>
        <dbReference type="Proteomes" id="UP001063166"/>
    </source>
</evidence>
<organism evidence="2 3">
    <name type="scientific">Lyophyllum shimeji</name>
    <name type="common">Hon-shimeji</name>
    <name type="synonym">Tricholoma shimeji</name>
    <dbReference type="NCBI Taxonomy" id="47721"/>
    <lineage>
        <taxon>Eukaryota</taxon>
        <taxon>Fungi</taxon>
        <taxon>Dikarya</taxon>
        <taxon>Basidiomycota</taxon>
        <taxon>Agaricomycotina</taxon>
        <taxon>Agaricomycetes</taxon>
        <taxon>Agaricomycetidae</taxon>
        <taxon>Agaricales</taxon>
        <taxon>Tricholomatineae</taxon>
        <taxon>Lyophyllaceae</taxon>
        <taxon>Lyophyllum</taxon>
    </lineage>
</organism>
<keyword evidence="1" id="KW-0812">Transmembrane</keyword>
<evidence type="ECO:0000313" key="2">
    <source>
        <dbReference type="EMBL" id="GLB37144.1"/>
    </source>
</evidence>
<dbReference type="OrthoDB" id="5230947at2759"/>
<keyword evidence="3" id="KW-1185">Reference proteome</keyword>
<reference evidence="2" key="1">
    <citation type="submission" date="2022-07" db="EMBL/GenBank/DDBJ databases">
        <title>The genome of Lyophyllum shimeji provides insight into the initial evolution of ectomycorrhizal fungal genome.</title>
        <authorList>
            <person name="Kobayashi Y."/>
            <person name="Shibata T."/>
            <person name="Hirakawa H."/>
            <person name="Shigenobu S."/>
            <person name="Nishiyama T."/>
            <person name="Yamada A."/>
            <person name="Hasebe M."/>
            <person name="Kawaguchi M."/>
        </authorList>
    </citation>
    <scope>NUCLEOTIDE SEQUENCE</scope>
    <source>
        <strain evidence="2">AT787</strain>
    </source>
</reference>
<protein>
    <submittedName>
        <fullName evidence="2">Uncharacterized protein</fullName>
    </submittedName>
</protein>
<keyword evidence="1" id="KW-1133">Transmembrane helix</keyword>